<organism evidence="2 3">
    <name type="scientific">Cryptosporidium xiaoi</name>
    <dbReference type="NCBI Taxonomy" id="659607"/>
    <lineage>
        <taxon>Eukaryota</taxon>
        <taxon>Sar</taxon>
        <taxon>Alveolata</taxon>
        <taxon>Apicomplexa</taxon>
        <taxon>Conoidasida</taxon>
        <taxon>Coccidia</taxon>
        <taxon>Eucoccidiorida</taxon>
        <taxon>Eimeriorina</taxon>
        <taxon>Cryptosporidiidae</taxon>
        <taxon>Cryptosporidium</taxon>
    </lineage>
</organism>
<dbReference type="InterPro" id="IPR003533">
    <property type="entry name" value="Doublecortin_dom"/>
</dbReference>
<dbReference type="Pfam" id="PF05517">
    <property type="entry name" value="p25-alpha"/>
    <property type="match status" value="1"/>
</dbReference>
<proteinExistence type="predicted"/>
<comment type="caution">
    <text evidence="2">The sequence shown here is derived from an EMBL/GenBank/DDBJ whole genome shotgun (WGS) entry which is preliminary data.</text>
</comment>
<dbReference type="AlphaFoldDB" id="A0AAV9Y2L9"/>
<protein>
    <recommendedName>
        <fullName evidence="1">Doublecortin domain-containing protein</fullName>
    </recommendedName>
</protein>
<dbReference type="SMART" id="SM00537">
    <property type="entry name" value="DCX"/>
    <property type="match status" value="1"/>
</dbReference>
<reference evidence="2 3" key="1">
    <citation type="submission" date="2023-10" db="EMBL/GenBank/DDBJ databases">
        <title>Comparative genomics analysis reveals potential genetic determinants of host preference in Cryptosporidium xiaoi.</title>
        <authorList>
            <person name="Xiao L."/>
            <person name="Li J."/>
        </authorList>
    </citation>
    <scope>NUCLEOTIDE SEQUENCE [LARGE SCALE GENOMIC DNA]</scope>
    <source>
        <strain evidence="2 3">52996</strain>
    </source>
</reference>
<name>A0AAV9Y2L9_9CRYT</name>
<dbReference type="PROSITE" id="PS50309">
    <property type="entry name" value="DC"/>
    <property type="match status" value="1"/>
</dbReference>
<evidence type="ECO:0000313" key="3">
    <source>
        <dbReference type="Proteomes" id="UP001311799"/>
    </source>
</evidence>
<dbReference type="CDD" id="cd01617">
    <property type="entry name" value="DCX"/>
    <property type="match status" value="1"/>
</dbReference>
<gene>
    <name evidence="2" type="ORF">RS030_162438</name>
</gene>
<keyword evidence="3" id="KW-1185">Reference proteome</keyword>
<dbReference type="InterPro" id="IPR008907">
    <property type="entry name" value="TPP/p25"/>
</dbReference>
<dbReference type="GO" id="GO:0015631">
    <property type="term" value="F:tubulin binding"/>
    <property type="evidence" value="ECO:0007669"/>
    <property type="project" value="InterPro"/>
</dbReference>
<dbReference type="GO" id="GO:0046785">
    <property type="term" value="P:microtubule polymerization"/>
    <property type="evidence" value="ECO:0007669"/>
    <property type="project" value="InterPro"/>
</dbReference>
<dbReference type="EMBL" id="JAWDEY010000007">
    <property type="protein sequence ID" value="KAK6590397.1"/>
    <property type="molecule type" value="Genomic_DNA"/>
</dbReference>
<dbReference type="Gene3D" id="3.10.20.230">
    <property type="entry name" value="Doublecortin domain"/>
    <property type="match status" value="1"/>
</dbReference>
<evidence type="ECO:0000259" key="1">
    <source>
        <dbReference type="PROSITE" id="PS50309"/>
    </source>
</evidence>
<dbReference type="InterPro" id="IPR036572">
    <property type="entry name" value="Doublecortin_dom_sf"/>
</dbReference>
<feature type="domain" description="Doublecortin" evidence="1">
    <location>
        <begin position="160"/>
        <end position="242"/>
    </location>
</feature>
<accession>A0AAV9Y2L9</accession>
<evidence type="ECO:0000313" key="2">
    <source>
        <dbReference type="EMBL" id="KAK6590397.1"/>
    </source>
</evidence>
<sequence length="260" mass="30468">MKMRNLKNTRLEEITFLPEEEDILIWKMKTLNDSTRDKNIDELICNDNKFSVRSKSLKEQELRVNVEEQKLKPINKSNTMSGESKKSVFDRLLDHRLYTGIHKYRFDKDGNGLGKAGREYIYNEDGYTESNKRRHEVVISPIRKHSYTNLGPIDSLQKAKVIWLYKNGDKYDNGTIYYIKPYIRTMPQLFNEINRVSLHCIFTLINLLLGGPVRLLFDQGFKPINNVNEIMDGAKYLCTSGEQPTSLDKLEKFLSYWIVN</sequence>
<dbReference type="GO" id="GO:0035556">
    <property type="term" value="P:intracellular signal transduction"/>
    <property type="evidence" value="ECO:0007669"/>
    <property type="project" value="InterPro"/>
</dbReference>
<dbReference type="SUPFAM" id="SSF89837">
    <property type="entry name" value="Doublecortin (DC)"/>
    <property type="match status" value="1"/>
</dbReference>
<dbReference type="Proteomes" id="UP001311799">
    <property type="component" value="Unassembled WGS sequence"/>
</dbReference>